<gene>
    <name evidence="10" type="primary">secG</name>
    <name evidence="10" type="ORF">BPAA_431</name>
</gene>
<evidence type="ECO:0000256" key="7">
    <source>
        <dbReference type="ARBA" id="ARBA00023010"/>
    </source>
</evidence>
<evidence type="ECO:0000313" key="10">
    <source>
        <dbReference type="EMBL" id="BAM99710.1"/>
    </source>
</evidence>
<dbReference type="Pfam" id="PF03840">
    <property type="entry name" value="SecG"/>
    <property type="match status" value="1"/>
</dbReference>
<dbReference type="Proteomes" id="UP000011815">
    <property type="component" value="Chromosome"/>
</dbReference>
<dbReference type="NCBIfam" id="TIGR00810">
    <property type="entry name" value="secG"/>
    <property type="match status" value="1"/>
</dbReference>
<keyword evidence="8 9" id="KW-0472">Membrane</keyword>
<keyword evidence="7 9" id="KW-0811">Translocation</keyword>
<dbReference type="HOGENOM" id="CLU_2599031_0_0_10"/>
<dbReference type="InterPro" id="IPR004692">
    <property type="entry name" value="SecG"/>
</dbReference>
<comment type="function">
    <text evidence="9">Involved in protein export. Participates in an early event of protein translocation.</text>
</comment>
<feature type="transmembrane region" description="Helical" evidence="9">
    <location>
        <begin position="6"/>
        <end position="27"/>
    </location>
</feature>
<dbReference type="STRING" id="1229512.BPAA_431"/>
<name>M4ZU03_9FLAO</name>
<evidence type="ECO:0000256" key="2">
    <source>
        <dbReference type="ARBA" id="ARBA00008445"/>
    </source>
</evidence>
<keyword evidence="6 9" id="KW-1133">Transmembrane helix</keyword>
<keyword evidence="5 9" id="KW-0653">Protein transport</keyword>
<comment type="similarity">
    <text evidence="2 9">Belongs to the SecG family.</text>
</comment>
<dbReference type="GO" id="GO:0015450">
    <property type="term" value="F:protein-transporting ATPase activity"/>
    <property type="evidence" value="ECO:0007669"/>
    <property type="project" value="UniProtKB-UniRule"/>
</dbReference>
<evidence type="ECO:0000256" key="3">
    <source>
        <dbReference type="ARBA" id="ARBA00022448"/>
    </source>
</evidence>
<proteinExistence type="inferred from homology"/>
<evidence type="ECO:0000256" key="1">
    <source>
        <dbReference type="ARBA" id="ARBA00004141"/>
    </source>
</evidence>
<dbReference type="EMBL" id="AP012548">
    <property type="protein sequence ID" value="BAM99710.1"/>
    <property type="molecule type" value="Genomic_DNA"/>
</dbReference>
<dbReference type="PATRIC" id="fig|1229512.3.peg.423"/>
<protein>
    <recommendedName>
        <fullName evidence="9">Protein-export membrane protein SecG</fullName>
    </recommendedName>
</protein>
<evidence type="ECO:0000256" key="4">
    <source>
        <dbReference type="ARBA" id="ARBA00022692"/>
    </source>
</evidence>
<evidence type="ECO:0000313" key="11">
    <source>
        <dbReference type="Proteomes" id="UP000011815"/>
    </source>
</evidence>
<evidence type="ECO:0000256" key="5">
    <source>
        <dbReference type="ARBA" id="ARBA00022927"/>
    </source>
</evidence>
<evidence type="ECO:0000256" key="8">
    <source>
        <dbReference type="ARBA" id="ARBA00023136"/>
    </source>
</evidence>
<dbReference type="GO" id="GO:0005886">
    <property type="term" value="C:plasma membrane"/>
    <property type="evidence" value="ECO:0007669"/>
    <property type="project" value="UniProtKB-SubCell"/>
</dbReference>
<dbReference type="KEGG" id="blp:BPAA_431"/>
<evidence type="ECO:0000256" key="6">
    <source>
        <dbReference type="ARBA" id="ARBA00022989"/>
    </source>
</evidence>
<keyword evidence="9" id="KW-1003">Cell membrane</keyword>
<dbReference type="eggNOG" id="COG1314">
    <property type="taxonomic scope" value="Bacteria"/>
</dbReference>
<keyword evidence="4 9" id="KW-0812">Transmembrane</keyword>
<sequence length="82" mass="9964">MENRSFIIIFGFFIILTCILLMLVILIQNPKKESIHQSFMERNFRFFGIKRTNTFLENITWILSIIIFFLILFFNFLLKSKH</sequence>
<feature type="transmembrane region" description="Helical" evidence="9">
    <location>
        <begin position="59"/>
        <end position="78"/>
    </location>
</feature>
<dbReference type="AlphaFoldDB" id="M4ZU03"/>
<evidence type="ECO:0000256" key="9">
    <source>
        <dbReference type="RuleBase" id="RU365087"/>
    </source>
</evidence>
<keyword evidence="3 9" id="KW-0813">Transport</keyword>
<accession>M4ZU03</accession>
<dbReference type="GO" id="GO:0009306">
    <property type="term" value="P:protein secretion"/>
    <property type="evidence" value="ECO:0007669"/>
    <property type="project" value="UniProtKB-UniRule"/>
</dbReference>
<organism evidence="10 11">
    <name type="scientific">Blattabacterium cuenoti BPAA</name>
    <dbReference type="NCBI Taxonomy" id="1229512"/>
    <lineage>
        <taxon>Bacteria</taxon>
        <taxon>Pseudomonadati</taxon>
        <taxon>Bacteroidota</taxon>
        <taxon>Flavobacteriia</taxon>
        <taxon>Flavobacteriales</taxon>
        <taxon>Blattabacteriaceae</taxon>
        <taxon>Blattabacterium</taxon>
    </lineage>
</organism>
<reference evidence="10 11" key="1">
    <citation type="journal article" date="2013" name="Biol. Lett.">
        <title>Maintenance of essential amino acid synthesis pathways in the Blattabacterium cuenoti symbiont of a wood-feeding cockroach.</title>
        <authorList>
            <person name="Tokuda G."/>
            <person name="Elbourne L.D.H."/>
            <person name="Kinjo Y."/>
            <person name="Saitoh S."/>
            <person name="Sabree Z."/>
            <person name="Hojo M."/>
            <person name="Yamada A."/>
            <person name="Hayashi Y."/>
            <person name="Shigenobu S."/>
            <person name="Bandi C."/>
            <person name="Paulsen I.T."/>
            <person name="Watanabe H."/>
            <person name="Lo N."/>
        </authorList>
    </citation>
    <scope>NUCLEOTIDE SEQUENCE [LARGE SCALE GENOMIC DNA]</scope>
    <source>
        <strain evidence="10 11">BPAA</strain>
    </source>
</reference>
<comment type="subcellular location">
    <subcellularLocation>
        <location evidence="9">Cell membrane</location>
        <topology evidence="9">Multi-pass membrane protein</topology>
    </subcellularLocation>
    <subcellularLocation>
        <location evidence="1">Membrane</location>
        <topology evidence="1">Multi-pass membrane protein</topology>
    </subcellularLocation>
</comment>